<keyword evidence="7" id="KW-1133">Transmembrane helix</keyword>
<evidence type="ECO:0000256" key="6">
    <source>
        <dbReference type="ARBA" id="ARBA00022967"/>
    </source>
</evidence>
<dbReference type="PANTHER" id="PTHR48085:SF5">
    <property type="entry name" value="CADMIUM_ZINC-TRANSPORTING ATPASE HMA4-RELATED"/>
    <property type="match status" value="1"/>
</dbReference>
<dbReference type="SFLD" id="SFLDF00027">
    <property type="entry name" value="p-type_atpase"/>
    <property type="match status" value="1"/>
</dbReference>
<dbReference type="EC" id="7.2.2.12" evidence="9"/>
<evidence type="ECO:0000256" key="2">
    <source>
        <dbReference type="ARBA" id="ARBA00006024"/>
    </source>
</evidence>
<gene>
    <name evidence="14" type="ORF">HH1059_13210</name>
</gene>
<evidence type="ECO:0000256" key="3">
    <source>
        <dbReference type="ARBA" id="ARBA00022692"/>
    </source>
</evidence>
<reference evidence="14" key="1">
    <citation type="submission" date="2016-02" db="EMBL/GenBank/DDBJ databases">
        <title>Halorhodospira halochloris DSM-1059 complete genome, version 2.</title>
        <authorList>
            <person name="Tsukatani Y."/>
        </authorList>
    </citation>
    <scope>NUCLEOTIDE SEQUENCE</scope>
    <source>
        <strain evidence="14">DSM 1059</strain>
    </source>
</reference>
<dbReference type="EMBL" id="AP017372">
    <property type="protein sequence ID" value="BAU58029.1"/>
    <property type="molecule type" value="Genomic_DNA"/>
</dbReference>
<dbReference type="InterPro" id="IPR023214">
    <property type="entry name" value="HAD_sf"/>
</dbReference>
<keyword evidence="3" id="KW-0812">Transmembrane</keyword>
<sequence length="703" mass="75606">MSNGGSWFAELQPLHAAWGGSWGRIRFRYRCLPATPLAAKRIERAVESLKGVTHVRVNSKVRSLAVTIDTELTDVHTLARRISELEPPEQIIAIPRERARRGGWGRTLLSGAALLAALRLNPAFMMPLSIFTAAPVIAKATSDLFSRNLSSHVLEGVAVAISLGRKDFLAANATSFLLALGEQLEDTIARRSDNLLKHLMHPTDNEVWVERDGVEVLVDSRELETGDSVIVGTGQVIPIDGTVLSGIAQVNEATMTGESLAVKRRRGDSALSGTLVEEGRLCIYAERVGSNAASSRIADFVEQALAAKGTTQLQTAQLADGLVPMVVGLSGATWVLTRDWERVAAVLQADYSCALKLATPVAFKSAMYRAGSKGMLVKGAEALERLAEADTFVFDKTGTLSSGMLEVTDSIAFDADYSAEDLINLAASVEEHYFHPMAMAVVEAAERLDNKQHFNHQEVEFIVAHGVASDIDGKRIVVGSRHFLEDHEGIDTRDQEKHISELIRQGKTILYIGFGGELLGIIALQDTLRAESAATVAELRRLGVNKIIMLTGDHQERAHSTALELGLDDYRAELMPEQKADVLTELTANGGRIAFVGDGINDAPALSGAHVGLAMHNGAEFARLAADITLLEDDISRIADAKRLALATKRLIDSNFRITVGVNSTILLAAAAGLLSPVSTSVIHNGSTILTLLRALAGPTQRL</sequence>
<comment type="catalytic activity">
    <reaction evidence="10">
        <text>Zn(2+)(in) + ATP + H2O = Zn(2+)(out) + ADP + phosphate + H(+)</text>
        <dbReference type="Rhea" id="RHEA:20621"/>
        <dbReference type="ChEBI" id="CHEBI:15377"/>
        <dbReference type="ChEBI" id="CHEBI:15378"/>
        <dbReference type="ChEBI" id="CHEBI:29105"/>
        <dbReference type="ChEBI" id="CHEBI:30616"/>
        <dbReference type="ChEBI" id="CHEBI:43474"/>
        <dbReference type="ChEBI" id="CHEBI:456216"/>
        <dbReference type="EC" id="7.2.2.12"/>
    </reaction>
</comment>
<keyword evidence="8" id="KW-0472">Membrane</keyword>
<keyword evidence="4 11" id="KW-0547">Nucleotide-binding</keyword>
<evidence type="ECO:0000256" key="11">
    <source>
        <dbReference type="RuleBase" id="RU362081"/>
    </source>
</evidence>
<feature type="domain" description="P-type ATPase A" evidence="12">
    <location>
        <begin position="204"/>
        <end position="301"/>
    </location>
</feature>
<dbReference type="InterPro" id="IPR027256">
    <property type="entry name" value="P-typ_ATPase_IB"/>
</dbReference>
<evidence type="ECO:0000256" key="9">
    <source>
        <dbReference type="ARBA" id="ARBA00039097"/>
    </source>
</evidence>
<evidence type="ECO:0000259" key="13">
    <source>
        <dbReference type="Pfam" id="PF00403"/>
    </source>
</evidence>
<dbReference type="GO" id="GO:0005886">
    <property type="term" value="C:plasma membrane"/>
    <property type="evidence" value="ECO:0007669"/>
    <property type="project" value="UniProtKB-SubCell"/>
</dbReference>
<evidence type="ECO:0000313" key="14">
    <source>
        <dbReference type="EMBL" id="BAU58029.1"/>
    </source>
</evidence>
<dbReference type="SFLD" id="SFLDG00002">
    <property type="entry name" value="C1.7:_P-type_atpase_like"/>
    <property type="match status" value="1"/>
</dbReference>
<dbReference type="Gene3D" id="2.70.150.10">
    <property type="entry name" value="Calcium-transporting ATPase, cytoplasmic transduction domain A"/>
    <property type="match status" value="1"/>
</dbReference>
<dbReference type="InterPro" id="IPR023299">
    <property type="entry name" value="ATPase_P-typ_cyto_dom_N"/>
</dbReference>
<dbReference type="KEGG" id="hhk:HH1059_13210"/>
<dbReference type="InterPro" id="IPR036163">
    <property type="entry name" value="HMA_dom_sf"/>
</dbReference>
<keyword evidence="5 11" id="KW-0067">ATP-binding</keyword>
<dbReference type="InterPro" id="IPR006121">
    <property type="entry name" value="HMA_dom"/>
</dbReference>
<dbReference type="GO" id="GO:0015086">
    <property type="term" value="F:cadmium ion transmembrane transporter activity"/>
    <property type="evidence" value="ECO:0007669"/>
    <property type="project" value="TreeGrafter"/>
</dbReference>
<dbReference type="NCBIfam" id="TIGR01494">
    <property type="entry name" value="ATPase_P-type"/>
    <property type="match status" value="1"/>
</dbReference>
<dbReference type="Gene3D" id="3.40.1110.10">
    <property type="entry name" value="Calcium-transporting ATPase, cytoplasmic domain N"/>
    <property type="match status" value="1"/>
</dbReference>
<accession>A0A0X8XCF8</accession>
<dbReference type="Gene3D" id="3.40.50.1000">
    <property type="entry name" value="HAD superfamily/HAD-like"/>
    <property type="match status" value="1"/>
</dbReference>
<dbReference type="AlphaFoldDB" id="A0A0X8XCF8"/>
<evidence type="ECO:0000313" key="15">
    <source>
        <dbReference type="Proteomes" id="UP000218890"/>
    </source>
</evidence>
<dbReference type="InterPro" id="IPR044492">
    <property type="entry name" value="P_typ_ATPase_HD_dom"/>
</dbReference>
<dbReference type="CDD" id="cd07550">
    <property type="entry name" value="P-type_ATPase_HM"/>
    <property type="match status" value="1"/>
</dbReference>
<keyword evidence="11" id="KW-1003">Cell membrane</keyword>
<evidence type="ECO:0000256" key="4">
    <source>
        <dbReference type="ARBA" id="ARBA00022741"/>
    </source>
</evidence>
<keyword evidence="6" id="KW-1278">Translocase</keyword>
<dbReference type="SUPFAM" id="SSF56784">
    <property type="entry name" value="HAD-like"/>
    <property type="match status" value="1"/>
</dbReference>
<evidence type="ECO:0000259" key="12">
    <source>
        <dbReference type="Pfam" id="PF00122"/>
    </source>
</evidence>
<dbReference type="OrthoDB" id="9814270at2"/>
<dbReference type="PRINTS" id="PR00119">
    <property type="entry name" value="CATATPASE"/>
</dbReference>
<dbReference type="Proteomes" id="UP000218890">
    <property type="component" value="Chromosome"/>
</dbReference>
<dbReference type="InterPro" id="IPR059000">
    <property type="entry name" value="ATPase_P-type_domA"/>
</dbReference>
<dbReference type="InterPro" id="IPR008250">
    <property type="entry name" value="ATPase_P-typ_transduc_dom_A_sf"/>
</dbReference>
<dbReference type="InterPro" id="IPR001757">
    <property type="entry name" value="P_typ_ATPase"/>
</dbReference>
<dbReference type="GO" id="GO:0016463">
    <property type="term" value="F:P-type zinc transporter activity"/>
    <property type="evidence" value="ECO:0007669"/>
    <property type="project" value="UniProtKB-EC"/>
</dbReference>
<dbReference type="Pfam" id="PF00702">
    <property type="entry name" value="Hydrolase"/>
    <property type="match status" value="1"/>
</dbReference>
<dbReference type="Pfam" id="PF00403">
    <property type="entry name" value="HMA"/>
    <property type="match status" value="1"/>
</dbReference>
<feature type="domain" description="HMA" evidence="13">
    <location>
        <begin position="39"/>
        <end position="85"/>
    </location>
</feature>
<comment type="similarity">
    <text evidence="2 11">Belongs to the cation transport ATPase (P-type) (TC 3.A.3) family. Type IB subfamily.</text>
</comment>
<protein>
    <recommendedName>
        <fullName evidence="9">P-type Zn(2+) transporter</fullName>
        <ecNumber evidence="9">7.2.2.12</ecNumber>
    </recommendedName>
</protein>
<dbReference type="PANTHER" id="PTHR48085">
    <property type="entry name" value="CADMIUM/ZINC-TRANSPORTING ATPASE HMA2-RELATED"/>
    <property type="match status" value="1"/>
</dbReference>
<keyword evidence="11" id="KW-0479">Metal-binding</keyword>
<dbReference type="Gene3D" id="3.30.70.100">
    <property type="match status" value="1"/>
</dbReference>
<dbReference type="GO" id="GO:0016887">
    <property type="term" value="F:ATP hydrolysis activity"/>
    <property type="evidence" value="ECO:0007669"/>
    <property type="project" value="InterPro"/>
</dbReference>
<dbReference type="RefSeq" id="WP_096409412.1">
    <property type="nucleotide sequence ID" value="NZ_AP017372.2"/>
</dbReference>
<dbReference type="Pfam" id="PF00122">
    <property type="entry name" value="E1-E2_ATPase"/>
    <property type="match status" value="1"/>
</dbReference>
<evidence type="ECO:0000256" key="1">
    <source>
        <dbReference type="ARBA" id="ARBA00004141"/>
    </source>
</evidence>
<proteinExistence type="inferred from homology"/>
<dbReference type="NCBIfam" id="TIGR01525">
    <property type="entry name" value="ATPase-IB_hvy"/>
    <property type="match status" value="1"/>
</dbReference>
<name>A0A0X8XCF8_HALHR</name>
<evidence type="ECO:0000256" key="8">
    <source>
        <dbReference type="ARBA" id="ARBA00023136"/>
    </source>
</evidence>
<evidence type="ECO:0000256" key="10">
    <source>
        <dbReference type="ARBA" id="ARBA00047308"/>
    </source>
</evidence>
<keyword evidence="15" id="KW-1185">Reference proteome</keyword>
<dbReference type="GO" id="GO:0046872">
    <property type="term" value="F:metal ion binding"/>
    <property type="evidence" value="ECO:0007669"/>
    <property type="project" value="UniProtKB-KW"/>
</dbReference>
<dbReference type="InterPro" id="IPR051014">
    <property type="entry name" value="Cation_Transport_ATPase_IB"/>
</dbReference>
<dbReference type="GO" id="GO:0005524">
    <property type="term" value="F:ATP binding"/>
    <property type="evidence" value="ECO:0007669"/>
    <property type="project" value="UniProtKB-UniRule"/>
</dbReference>
<dbReference type="PROSITE" id="PS01229">
    <property type="entry name" value="COF_2"/>
    <property type="match status" value="1"/>
</dbReference>
<comment type="subcellular location">
    <subcellularLocation>
        <location evidence="11">Cell membrane</location>
    </subcellularLocation>
    <subcellularLocation>
        <location evidence="1">Membrane</location>
        <topology evidence="1">Multi-pass membrane protein</topology>
    </subcellularLocation>
</comment>
<dbReference type="SUPFAM" id="SSF55008">
    <property type="entry name" value="HMA, heavy metal-associated domain"/>
    <property type="match status" value="1"/>
</dbReference>
<dbReference type="SFLD" id="SFLDS00003">
    <property type="entry name" value="Haloacid_Dehalogenase"/>
    <property type="match status" value="1"/>
</dbReference>
<evidence type="ECO:0000256" key="7">
    <source>
        <dbReference type="ARBA" id="ARBA00022989"/>
    </source>
</evidence>
<evidence type="ECO:0000256" key="5">
    <source>
        <dbReference type="ARBA" id="ARBA00022840"/>
    </source>
</evidence>
<dbReference type="InterPro" id="IPR036412">
    <property type="entry name" value="HAD-like_sf"/>
</dbReference>
<dbReference type="SUPFAM" id="SSF81653">
    <property type="entry name" value="Calcium ATPase, transduction domain A"/>
    <property type="match status" value="1"/>
</dbReference>
<organism evidence="14 15">
    <name type="scientific">Halorhodospira halochloris</name>
    <name type="common">Ectothiorhodospira halochloris</name>
    <dbReference type="NCBI Taxonomy" id="1052"/>
    <lineage>
        <taxon>Bacteria</taxon>
        <taxon>Pseudomonadati</taxon>
        <taxon>Pseudomonadota</taxon>
        <taxon>Gammaproteobacteria</taxon>
        <taxon>Chromatiales</taxon>
        <taxon>Ectothiorhodospiraceae</taxon>
        <taxon>Halorhodospira</taxon>
    </lineage>
</organism>